<evidence type="ECO:0000256" key="1">
    <source>
        <dbReference type="SAM" id="MobiDB-lite"/>
    </source>
</evidence>
<dbReference type="InterPro" id="IPR007780">
    <property type="entry name" value="NAD_Glu_DH_bac"/>
</dbReference>
<dbReference type="SUPFAM" id="SSF53223">
    <property type="entry name" value="Aminoacid dehydrogenase-like, N-terminal domain"/>
    <property type="match status" value="1"/>
</dbReference>
<reference evidence="7 8" key="1">
    <citation type="submission" date="2014-07" db="EMBL/GenBank/DDBJ databases">
        <authorList>
            <person name="Zhang J.E."/>
            <person name="Yang H."/>
            <person name="Guo J."/>
            <person name="Deng Z."/>
            <person name="Luo H."/>
            <person name="Luo M."/>
            <person name="Zhao B."/>
        </authorList>
    </citation>
    <scope>NUCLEOTIDE SEQUENCE [LARGE SCALE GENOMIC DNA]</scope>
    <source>
        <strain evidence="7 8">1CP</strain>
    </source>
</reference>
<dbReference type="PANTHER" id="PTHR43403">
    <property type="entry name" value="NAD-SPECIFIC GLUTAMATE DEHYDROGENASE"/>
    <property type="match status" value="1"/>
</dbReference>
<dbReference type="Pfam" id="PF05088">
    <property type="entry name" value="Bac_GDH_CD"/>
    <property type="match status" value="1"/>
</dbReference>
<proteinExistence type="predicted"/>
<dbReference type="InterPro" id="IPR036291">
    <property type="entry name" value="NAD(P)-bd_dom_sf"/>
</dbReference>
<dbReference type="InterPro" id="IPR049059">
    <property type="entry name" value="NAD_Glu_DH_HM1"/>
</dbReference>
<dbReference type="GO" id="GO:0004352">
    <property type="term" value="F:glutamate dehydrogenase (NAD+) activity"/>
    <property type="evidence" value="ECO:0007669"/>
    <property type="project" value="UniProtKB-EC"/>
</dbReference>
<evidence type="ECO:0000259" key="4">
    <source>
        <dbReference type="Pfam" id="PF21075"/>
    </source>
</evidence>
<evidence type="ECO:0000259" key="2">
    <source>
        <dbReference type="Pfam" id="PF05088"/>
    </source>
</evidence>
<dbReference type="InterPro" id="IPR046346">
    <property type="entry name" value="Aminoacid_DH-like_N_sf"/>
</dbReference>
<dbReference type="Pfam" id="PF21078">
    <property type="entry name" value="GDH_HM3"/>
    <property type="match status" value="1"/>
</dbReference>
<keyword evidence="7" id="KW-0560">Oxidoreductase</keyword>
<dbReference type="PATRIC" id="fig|37919.13.peg.943"/>
<dbReference type="Pfam" id="PF21073">
    <property type="entry name" value="GDH_HM1"/>
    <property type="match status" value="1"/>
</dbReference>
<name>A0A1B1JZ83_RHOOP</name>
<sequence>MLPTEGTDMRVISTSSHSLERDEQQFSAPEAPQRFRDLYLRTAGHPTADGADPQARDRIANTHLETGRHRNPGTAVVRGIDAADPSGIGPAVQIVTDDMALLVESVLLTAARVGAPIEEALHPVLVARRAESGTLTDLLPATDPGTAESWIHVGLRSDTADAVVAALVEALHTVLADVRRVDRDLARMRELQIQVSEHLDSQTGQDSLSEEVREAADFLRWCEAGNFTVLGYARYGADGAPEESLGVLHDREGDRAPATEPGPVLAIGQAALPVSVHRSSYPSVVGVRAGGVEHRFVGAFTPAGRHENVLDIPGAGRRVRALLDRAGFDIDSFSGQAVLQVVQALPLTELFAASPDSLHSALTEVAGITAREHIHLFLRTDVPADSMSALVFIPRDRYNTRTRLATQRVLLDELDGTAVEYTTNVSEYPLAMVHFTMRVPADTKVTDTRRLEIQRRISQACRTWDDRFHDELATAERELLAHYSEHFPEVYKHDFDARRAHADLVVFERLTDGAIDTRLDANAADWRFTFFVGGASASLSDVLPILQSMGVAVLDERPYTVANSRGTVCWMYEFRIRYASPGPVDDALPRRFTETFAAAWAARAETDSFNELVLRAGLDWREVEVLRAYARYLRQGGFPYSQNHIATVLGDHPEISRALIRLFAARFDPDGTDPDGAAPDGAAPGGAEECGELIASLEAAIGDVLGLDADRILRAYLNVVLATLRTNRYARPGRERQVLSFKFDPQRIPELPQPRPRFEIYVYSPWVEGVHMRFGAVARGGLRWSDRKEDFRTEVLGLVKAQAVKNSVIVPVGAKGGFVVARPPAPTGDPLRDRDAQRAEGVRCYRSFISGLLDVTDNVDLATGAVIPAPRVVRHDGDDTYLVVAADKGTATFSDIANDVAAQYGFWLGDAFASGGSVGYDHKALGITARGAWESVKRHFREMGVDTQSQEFTAVGIGDMSGDVFGNGMLASPHIRLVAAFDHRHVFLDPNPDAATSFAERERLFALPRSSWADYAPGLISAGGGVWERSRKSVPISEEARRALGLSPGTTELSPPDLVRAILQAPVDLLWNGGIGTYVKAATETHLDVGDKGNDGVRVDGADVRARVVGEGGNLGFTQLGRIEFSRTGGRINTDALDNSAGVDCSDHEVNIKVLLDALVSGGRLAADDRTGLLAEMSGEVSRLVLSDNVAQNDVLGTCRADATASLTVHGRLIGHLEGRYGLDRAIEVLPSRKEIAARERAETGLTSPELATLMAHVKLALKSDLLAGDLPDGPAFADALAGYFPRRLRESFGDAIGDHPLRREIVATVLTNDVVDNGGITYAFRLGEEAGASSADAVRAFAVVSAVFDLPSLRRDIRDADLDAALSDDLTLFTRRLLDRASRWMLTRRPQPLAVGAEIARFRDRVADLTPRVAGWLCGEDAENLRSRTAALVARGVPADLAGRVQLLLDRFALLDIVEIADITQRDPREVAEVYYRLGECLGLVHLLVGVSQLGRGTRWNALARLSLRDELYDTVRALCLDVISGSEVVDTAEQKIGEWEDRNAARLARARHTLDAVTESGEHDLAALSVATRQLRSMVR</sequence>
<dbReference type="Pfam" id="PF21074">
    <property type="entry name" value="GDH_C"/>
    <property type="match status" value="1"/>
</dbReference>
<feature type="domain" description="NAD-glutamate dehydrogenase ACT2" evidence="5">
    <location>
        <begin position="376"/>
        <end position="465"/>
    </location>
</feature>
<feature type="region of interest" description="Disordered" evidence="1">
    <location>
        <begin position="1"/>
        <end position="32"/>
    </location>
</feature>
<evidence type="ECO:0000259" key="5">
    <source>
        <dbReference type="Pfam" id="PF21076"/>
    </source>
</evidence>
<feature type="domain" description="NAD-glutamate dehydrogenase catalytic" evidence="2">
    <location>
        <begin position="697"/>
        <end position="1197"/>
    </location>
</feature>
<dbReference type="Proteomes" id="UP000186108">
    <property type="component" value="Chromosome"/>
</dbReference>
<evidence type="ECO:0000259" key="6">
    <source>
        <dbReference type="Pfam" id="PF21077"/>
    </source>
</evidence>
<dbReference type="InterPro" id="IPR049064">
    <property type="entry name" value="NAD_Glu_DH_ACT3"/>
</dbReference>
<dbReference type="InterPro" id="IPR049056">
    <property type="entry name" value="NAD_Glu_DH_HM3"/>
</dbReference>
<dbReference type="GO" id="GO:0004069">
    <property type="term" value="F:L-aspartate:2-oxoglutarate aminotransferase activity"/>
    <property type="evidence" value="ECO:0007669"/>
    <property type="project" value="InterPro"/>
</dbReference>
<evidence type="ECO:0000313" key="7">
    <source>
        <dbReference type="EMBL" id="ANS25664.1"/>
    </source>
</evidence>
<dbReference type="EC" id="1.4.1.2" evidence="7"/>
<dbReference type="SUPFAM" id="SSF51735">
    <property type="entry name" value="NAD(P)-binding Rossmann-fold domains"/>
    <property type="match status" value="1"/>
</dbReference>
<dbReference type="Pfam" id="PF21075">
    <property type="entry name" value="GDH_ACT1"/>
    <property type="match status" value="1"/>
</dbReference>
<gene>
    <name evidence="7" type="primary">gdh1</name>
    <name evidence="7" type="ORF">R1CP_04635</name>
</gene>
<dbReference type="InterPro" id="IPR049062">
    <property type="entry name" value="NAD_Glu_DH_ACT2"/>
</dbReference>
<dbReference type="Pfam" id="PF21076">
    <property type="entry name" value="GDH_ACT2"/>
    <property type="match status" value="1"/>
</dbReference>
<dbReference type="PANTHER" id="PTHR43403:SF1">
    <property type="entry name" value="NAD-SPECIFIC GLUTAMATE DEHYDROGENASE"/>
    <property type="match status" value="1"/>
</dbReference>
<feature type="domain" description="NAD-glutamate dehydrogenase ACT3" evidence="6">
    <location>
        <begin position="519"/>
        <end position="585"/>
    </location>
</feature>
<accession>A0A1B1JZ83</accession>
<dbReference type="Pfam" id="PF21077">
    <property type="entry name" value="GDH_ACT3"/>
    <property type="match status" value="1"/>
</dbReference>
<protein>
    <submittedName>
        <fullName evidence="7">NAD-specific glutamate dehydrogenase</fullName>
        <ecNumber evidence="7">1.4.1.2</ecNumber>
    </submittedName>
</protein>
<dbReference type="InterPro" id="IPR048381">
    <property type="entry name" value="GDH_C"/>
</dbReference>
<dbReference type="InterPro" id="IPR024727">
    <property type="entry name" value="NAD_Glu_DH_N_ACT1"/>
</dbReference>
<feature type="domain" description="NAD-glutamate dehydrogenase N-terminal ACT1" evidence="4">
    <location>
        <begin position="59"/>
        <end position="170"/>
    </location>
</feature>
<dbReference type="EMBL" id="CP009111">
    <property type="protein sequence ID" value="ANS25664.1"/>
    <property type="molecule type" value="Genomic_DNA"/>
</dbReference>
<organism evidence="7 8">
    <name type="scientific">Rhodococcus opacus</name>
    <name type="common">Nocardia opaca</name>
    <dbReference type="NCBI Taxonomy" id="37919"/>
    <lineage>
        <taxon>Bacteria</taxon>
        <taxon>Bacillati</taxon>
        <taxon>Actinomycetota</taxon>
        <taxon>Actinomycetes</taxon>
        <taxon>Mycobacteriales</taxon>
        <taxon>Nocardiaceae</taxon>
        <taxon>Rhodococcus</taxon>
    </lineage>
</organism>
<dbReference type="InterPro" id="IPR028971">
    <property type="entry name" value="NAD-GDH_cat"/>
</dbReference>
<evidence type="ECO:0000259" key="3">
    <source>
        <dbReference type="Pfam" id="PF21074"/>
    </source>
</evidence>
<dbReference type="GO" id="GO:0006538">
    <property type="term" value="P:L-glutamate catabolic process"/>
    <property type="evidence" value="ECO:0007669"/>
    <property type="project" value="InterPro"/>
</dbReference>
<dbReference type="PIRSF" id="PIRSF036761">
    <property type="entry name" value="GDH_Mll4104"/>
    <property type="match status" value="1"/>
</dbReference>
<evidence type="ECO:0000313" key="8">
    <source>
        <dbReference type="Proteomes" id="UP000186108"/>
    </source>
</evidence>
<feature type="domain" description="NAD-specific glutamate dehydrogenase C-terminal" evidence="3">
    <location>
        <begin position="1244"/>
        <end position="1578"/>
    </location>
</feature>